<name>A0A9D1HD41_9FIRM</name>
<feature type="transmembrane region" description="Helical" evidence="1">
    <location>
        <begin position="322"/>
        <end position="348"/>
    </location>
</feature>
<evidence type="ECO:0000313" key="2">
    <source>
        <dbReference type="EMBL" id="HIT99399.1"/>
    </source>
</evidence>
<feature type="transmembrane region" description="Helical" evidence="1">
    <location>
        <begin position="236"/>
        <end position="257"/>
    </location>
</feature>
<organism evidence="2 3">
    <name type="scientific">Candidatus Allocopromorpha excrementavium</name>
    <dbReference type="NCBI Taxonomy" id="2840741"/>
    <lineage>
        <taxon>Bacteria</taxon>
        <taxon>Bacillati</taxon>
        <taxon>Bacillota</taxon>
        <taxon>Clostridia</taxon>
        <taxon>Eubacteriales</taxon>
        <taxon>Eubacteriaceae</taxon>
        <taxon>Eubacteriaceae incertae sedis</taxon>
        <taxon>Candidatus Allocopromorpha</taxon>
    </lineage>
</organism>
<feature type="transmembrane region" description="Helical" evidence="1">
    <location>
        <begin position="103"/>
        <end position="121"/>
    </location>
</feature>
<accession>A0A9D1HD41</accession>
<gene>
    <name evidence="2" type="ORF">IAD12_03990</name>
</gene>
<evidence type="ECO:0000256" key="1">
    <source>
        <dbReference type="SAM" id="Phobius"/>
    </source>
</evidence>
<feature type="transmembrane region" description="Helical" evidence="1">
    <location>
        <begin position="76"/>
        <end position="97"/>
    </location>
</feature>
<proteinExistence type="predicted"/>
<keyword evidence="1" id="KW-0472">Membrane</keyword>
<dbReference type="Proteomes" id="UP000824159">
    <property type="component" value="Unassembled WGS sequence"/>
</dbReference>
<dbReference type="AlphaFoldDB" id="A0A9D1HD41"/>
<reference evidence="2" key="1">
    <citation type="submission" date="2020-10" db="EMBL/GenBank/DDBJ databases">
        <authorList>
            <person name="Gilroy R."/>
        </authorList>
    </citation>
    <scope>NUCLEOTIDE SEQUENCE</scope>
    <source>
        <strain evidence="2">CHK176-22527</strain>
    </source>
</reference>
<feature type="transmembrane region" description="Helical" evidence="1">
    <location>
        <begin position="263"/>
        <end position="282"/>
    </location>
</feature>
<feature type="transmembrane region" description="Helical" evidence="1">
    <location>
        <begin position="133"/>
        <end position="158"/>
    </location>
</feature>
<feature type="transmembrane region" description="Helical" evidence="1">
    <location>
        <begin position="29"/>
        <end position="55"/>
    </location>
</feature>
<feature type="transmembrane region" description="Helical" evidence="1">
    <location>
        <begin position="195"/>
        <end position="216"/>
    </location>
</feature>
<keyword evidence="1" id="KW-0812">Transmembrane</keyword>
<evidence type="ECO:0000313" key="3">
    <source>
        <dbReference type="Proteomes" id="UP000824159"/>
    </source>
</evidence>
<dbReference type="EMBL" id="DVLX01000044">
    <property type="protein sequence ID" value="HIT99399.1"/>
    <property type="molecule type" value="Genomic_DNA"/>
</dbReference>
<comment type="caution">
    <text evidence="2">The sequence shown here is derived from an EMBL/GenBank/DDBJ whole genome shotgun (WGS) entry which is preliminary data.</text>
</comment>
<protein>
    <submittedName>
        <fullName evidence="2">NCS2 family permease</fullName>
    </submittedName>
</protein>
<sequence length="358" mass="36561">MSLSDILAALGGCLDATTQAILAMSFGFAMIPCAFAYMVGIGGCLAFNSAVPISFQAETITLGGSMGRNIRERASIIFLGGAVMTILGGLGLLNAVMEFAGEEIISAMMVGVGIFLGKVAFDLVKEEKRLGAVSMVVAIAVYGLTRDLVWTIVCGVIVTSVAAKVMKIEIHTTDDDTIKESRKLKLMKPVINFNVIRGALSVICLTIGGNIAYGGITGDIAGMAANADHISIYSGVADMVSSIFGGAPVSVIISATAAAEHPVVSAVLLMAFMAIIILSGLITKLAKVVPVQAISGTLFVLGILVTIPDNAGLAFSSTDPAIMFAACAAVGVTAVVDPFFGLAAGIAAKVLMTGLGLF</sequence>
<feature type="transmembrane region" description="Helical" evidence="1">
    <location>
        <begin position="289"/>
        <end position="307"/>
    </location>
</feature>
<reference evidence="2" key="2">
    <citation type="journal article" date="2021" name="PeerJ">
        <title>Extensive microbial diversity within the chicken gut microbiome revealed by metagenomics and culture.</title>
        <authorList>
            <person name="Gilroy R."/>
            <person name="Ravi A."/>
            <person name="Getino M."/>
            <person name="Pursley I."/>
            <person name="Horton D.L."/>
            <person name="Alikhan N.F."/>
            <person name="Baker D."/>
            <person name="Gharbi K."/>
            <person name="Hall N."/>
            <person name="Watson M."/>
            <person name="Adriaenssens E.M."/>
            <person name="Foster-Nyarko E."/>
            <person name="Jarju S."/>
            <person name="Secka A."/>
            <person name="Antonio M."/>
            <person name="Oren A."/>
            <person name="Chaudhuri R.R."/>
            <person name="La Ragione R."/>
            <person name="Hildebrand F."/>
            <person name="Pallen M.J."/>
        </authorList>
    </citation>
    <scope>NUCLEOTIDE SEQUENCE</scope>
    <source>
        <strain evidence="2">CHK176-22527</strain>
    </source>
</reference>
<keyword evidence="1" id="KW-1133">Transmembrane helix</keyword>